<dbReference type="PANTHER" id="PTHR42901:SF1">
    <property type="entry name" value="ALCOHOL DEHYDROGENASE"/>
    <property type="match status" value="1"/>
</dbReference>
<dbReference type="Proteomes" id="UP000199421">
    <property type="component" value="Unassembled WGS sequence"/>
</dbReference>
<evidence type="ECO:0000256" key="1">
    <source>
        <dbReference type="ARBA" id="ARBA00006484"/>
    </source>
</evidence>
<name>A0A1H7YHT1_OLID1</name>
<evidence type="ECO:0000259" key="3">
    <source>
        <dbReference type="SMART" id="SM00822"/>
    </source>
</evidence>
<dbReference type="OrthoDB" id="9808814at2"/>
<reference evidence="5" key="1">
    <citation type="submission" date="2016-10" db="EMBL/GenBank/DDBJ databases">
        <authorList>
            <person name="Varghese N."/>
            <person name="Submissions S."/>
        </authorList>
    </citation>
    <scope>NUCLEOTIDE SEQUENCE [LARGE SCALE GENOMIC DNA]</scope>
    <source>
        <strain evidence="5">DSM 18733</strain>
    </source>
</reference>
<dbReference type="EMBL" id="FOAF01000013">
    <property type="protein sequence ID" value="SEM45503.1"/>
    <property type="molecule type" value="Genomic_DNA"/>
</dbReference>
<dbReference type="GO" id="GO:0016491">
    <property type="term" value="F:oxidoreductase activity"/>
    <property type="evidence" value="ECO:0007669"/>
    <property type="project" value="UniProtKB-KW"/>
</dbReference>
<dbReference type="SMART" id="SM00822">
    <property type="entry name" value="PKS_KR"/>
    <property type="match status" value="1"/>
</dbReference>
<dbReference type="PRINTS" id="PR00081">
    <property type="entry name" value="GDHRDH"/>
</dbReference>
<dbReference type="STRING" id="407022.SAMN05661044_05232"/>
<dbReference type="Gene3D" id="3.40.50.720">
    <property type="entry name" value="NAD(P)-binding Rossmann-like Domain"/>
    <property type="match status" value="1"/>
</dbReference>
<evidence type="ECO:0000256" key="2">
    <source>
        <dbReference type="ARBA" id="ARBA00023002"/>
    </source>
</evidence>
<dbReference type="InterPro" id="IPR020904">
    <property type="entry name" value="Sc_DH/Rdtase_CS"/>
</dbReference>
<dbReference type="InterPro" id="IPR002347">
    <property type="entry name" value="SDR_fam"/>
</dbReference>
<dbReference type="InterPro" id="IPR036291">
    <property type="entry name" value="NAD(P)-bd_dom_sf"/>
</dbReference>
<evidence type="ECO:0000313" key="4">
    <source>
        <dbReference type="EMBL" id="SEM45503.1"/>
    </source>
</evidence>
<protein>
    <recommendedName>
        <fullName evidence="3">Ketoreductase domain-containing protein</fullName>
    </recommendedName>
</protein>
<feature type="domain" description="Ketoreductase" evidence="3">
    <location>
        <begin position="9"/>
        <end position="196"/>
    </location>
</feature>
<dbReference type="PROSITE" id="PS00061">
    <property type="entry name" value="ADH_SHORT"/>
    <property type="match status" value="1"/>
</dbReference>
<dbReference type="Pfam" id="PF00106">
    <property type="entry name" value="adh_short"/>
    <property type="match status" value="1"/>
</dbReference>
<proteinExistence type="inferred from homology"/>
<comment type="similarity">
    <text evidence="1">Belongs to the short-chain dehydrogenases/reductases (SDR) family.</text>
</comment>
<keyword evidence="5" id="KW-1185">Reference proteome</keyword>
<dbReference type="SUPFAM" id="SSF51735">
    <property type="entry name" value="NAD(P)-binding Rossmann-fold domains"/>
    <property type="match status" value="1"/>
</dbReference>
<sequence length="267" mass="30086">MKQLDFRKKWVLITGASSGLGEEMARQLAQQYGANLILVARRQERLEILKKDIEQKTGSQVALFVADLSKSAEVGDLLKTILQQYEPYAAILNAGVTHLGKQLDLTNEHFDQMIHTNVISVVYMANQFVKYFEQKQLEGALMFVSSMAALFPTPYQAAYSGTKGFLLNFATALSQELSNSKFSMTVFMPGGIVTEMTSTEGFNELRGYLMPVTQVAKEGLTAFRKRKLTYIPGFLNRLSSRFSFLLRKEFIIKQTGKVYKKSLDKKS</sequence>
<dbReference type="AlphaFoldDB" id="A0A1H7YHT1"/>
<accession>A0A1H7YHT1</accession>
<organism evidence="4 5">
    <name type="scientific">Olivibacter domesticus</name>
    <name type="common">Pseudosphingobacterium domesticum</name>
    <dbReference type="NCBI Taxonomy" id="407022"/>
    <lineage>
        <taxon>Bacteria</taxon>
        <taxon>Pseudomonadati</taxon>
        <taxon>Bacteroidota</taxon>
        <taxon>Sphingobacteriia</taxon>
        <taxon>Sphingobacteriales</taxon>
        <taxon>Sphingobacteriaceae</taxon>
        <taxon>Olivibacter</taxon>
    </lineage>
</organism>
<dbReference type="InterPro" id="IPR057326">
    <property type="entry name" value="KR_dom"/>
</dbReference>
<keyword evidence="2" id="KW-0560">Oxidoreductase</keyword>
<dbReference type="PANTHER" id="PTHR42901">
    <property type="entry name" value="ALCOHOL DEHYDROGENASE"/>
    <property type="match status" value="1"/>
</dbReference>
<dbReference type="RefSeq" id="WP_093331931.1">
    <property type="nucleotide sequence ID" value="NZ_FOAF01000013.1"/>
</dbReference>
<gene>
    <name evidence="4" type="ORF">SAMN05661044_05232</name>
</gene>
<dbReference type="CDD" id="cd05233">
    <property type="entry name" value="SDR_c"/>
    <property type="match status" value="1"/>
</dbReference>
<dbReference type="PIRSF" id="PIRSF000126">
    <property type="entry name" value="11-beta-HSD1"/>
    <property type="match status" value="1"/>
</dbReference>
<evidence type="ECO:0000313" key="5">
    <source>
        <dbReference type="Proteomes" id="UP000199421"/>
    </source>
</evidence>